<gene>
    <name evidence="2" type="ORF">IMCC3317_16510</name>
</gene>
<name>A0A7L4ZIH1_9FLAO</name>
<dbReference type="RefSeq" id="WP_160129008.1">
    <property type="nucleotide sequence ID" value="NZ_CP019288.1"/>
</dbReference>
<reference evidence="2 3" key="1">
    <citation type="journal article" date="2013" name="Int. J. Syst. Evol. Microbiol.">
        <title>Kordia antarctica sp. nov., isolated from Antarctic seawater.</title>
        <authorList>
            <person name="Baek K."/>
            <person name="Choi A."/>
            <person name="Kang I."/>
            <person name="Lee K."/>
            <person name="Cho J.C."/>
        </authorList>
    </citation>
    <scope>NUCLEOTIDE SEQUENCE [LARGE SCALE GENOMIC DNA]</scope>
    <source>
        <strain evidence="2 3">IMCC3317</strain>
    </source>
</reference>
<feature type="transmembrane region" description="Helical" evidence="1">
    <location>
        <begin position="135"/>
        <end position="155"/>
    </location>
</feature>
<dbReference type="InterPro" id="IPR022134">
    <property type="entry name" value="DUF3667"/>
</dbReference>
<keyword evidence="1" id="KW-0812">Transmembrane</keyword>
<sequence>MQCKNCEYKLETSTKFCANCGAKVIHKRLTLRNLSSEFSERFLNYDNTLLKTVRHMFTQPEVVIDGFINGTRKKYLNPFNFFLVSLAITGLYNFLYKSFLLEETIAFYENSFMSFNLDDTASANSMNGFNFFLEYFNLFAFAAIPIIALVTKITFWNYKKHNFTEHIIINLYAVSQYQLVVYTVSIPLLFLSVEAQTMIGFLFLVSFVFYFFYLFVRMYKLTGKQLVFKMIRFFCIGLVFLILFFIVAILIGFLSKVYG</sequence>
<keyword evidence="3" id="KW-1185">Reference proteome</keyword>
<dbReference type="EMBL" id="CP019288">
    <property type="protein sequence ID" value="QHI36291.1"/>
    <property type="molecule type" value="Genomic_DNA"/>
</dbReference>
<evidence type="ECO:0008006" key="4">
    <source>
        <dbReference type="Google" id="ProtNLM"/>
    </source>
</evidence>
<evidence type="ECO:0000313" key="3">
    <source>
        <dbReference type="Proteomes" id="UP000464657"/>
    </source>
</evidence>
<feature type="transmembrane region" description="Helical" evidence="1">
    <location>
        <begin position="167"/>
        <end position="191"/>
    </location>
</feature>
<protein>
    <recommendedName>
        <fullName evidence="4">DUF3667 domain-containing protein</fullName>
    </recommendedName>
</protein>
<proteinExistence type="predicted"/>
<keyword evidence="1" id="KW-0472">Membrane</keyword>
<feature type="transmembrane region" description="Helical" evidence="1">
    <location>
        <begin position="197"/>
        <end position="219"/>
    </location>
</feature>
<feature type="transmembrane region" description="Helical" evidence="1">
    <location>
        <begin position="231"/>
        <end position="254"/>
    </location>
</feature>
<evidence type="ECO:0000313" key="2">
    <source>
        <dbReference type="EMBL" id="QHI36291.1"/>
    </source>
</evidence>
<keyword evidence="1" id="KW-1133">Transmembrane helix</keyword>
<feature type="transmembrane region" description="Helical" evidence="1">
    <location>
        <begin position="75"/>
        <end position="95"/>
    </location>
</feature>
<dbReference type="Proteomes" id="UP000464657">
    <property type="component" value="Chromosome"/>
</dbReference>
<dbReference type="KEGG" id="kan:IMCC3317_16510"/>
<organism evidence="2 3">
    <name type="scientific">Kordia antarctica</name>
    <dbReference type="NCBI Taxonomy" id="1218801"/>
    <lineage>
        <taxon>Bacteria</taxon>
        <taxon>Pseudomonadati</taxon>
        <taxon>Bacteroidota</taxon>
        <taxon>Flavobacteriia</taxon>
        <taxon>Flavobacteriales</taxon>
        <taxon>Flavobacteriaceae</taxon>
        <taxon>Kordia</taxon>
    </lineage>
</organism>
<dbReference type="AlphaFoldDB" id="A0A7L4ZIH1"/>
<accession>A0A7L4ZIH1</accession>
<dbReference type="OrthoDB" id="1143019at2"/>
<dbReference type="Pfam" id="PF12412">
    <property type="entry name" value="DUF3667"/>
    <property type="match status" value="1"/>
</dbReference>
<evidence type="ECO:0000256" key="1">
    <source>
        <dbReference type="SAM" id="Phobius"/>
    </source>
</evidence>